<dbReference type="EMBL" id="LOHF01000008">
    <property type="protein sequence ID" value="OUM73725.1"/>
    <property type="molecule type" value="Genomic_DNA"/>
</dbReference>
<dbReference type="OrthoDB" id="9792035at2"/>
<evidence type="ECO:0000313" key="2">
    <source>
        <dbReference type="Proteomes" id="UP000195440"/>
    </source>
</evidence>
<accession>A0A1Y3P1M5</accession>
<sequence>MAKKNCAYCNKEFHTRPQGQHAKFCSDACRKASHKAEKQNETTLTLQFGKVTLKIVDLDPTIDKESLRRTIIDTLGPELITHVSALEPSRQVTPDHGKLFPSVILFEDGWTQQANLTLQQIISLPGTQRLVGENLRTVKEVR</sequence>
<dbReference type="RefSeq" id="WP_087267106.1">
    <property type="nucleotide sequence ID" value="NZ_JBJGBV010000002.1"/>
</dbReference>
<comment type="caution">
    <text evidence="1">The sequence shown here is derived from an EMBL/GenBank/DDBJ whole genome shotgun (WGS) entry which is preliminary data.</text>
</comment>
<keyword evidence="2" id="KW-1185">Reference proteome</keyword>
<reference evidence="1 2" key="1">
    <citation type="journal article" date="2017" name="Syst. Appl. Microbiol.">
        <title>Pseudomonas caspiana sp. nov., a citrus pathogen in the Pseudomonas syringae phylogenetic group.</title>
        <authorList>
            <person name="Busquets A."/>
            <person name="Gomila M."/>
            <person name="Beiki F."/>
            <person name="Mulet M."/>
            <person name="Rahimian H."/>
            <person name="Garcia-Valdes E."/>
            <person name="Lalucat J."/>
        </authorList>
    </citation>
    <scope>NUCLEOTIDE SEQUENCE [LARGE SCALE GENOMIC DNA]</scope>
    <source>
        <strain evidence="1 2">FBF102</strain>
    </source>
</reference>
<gene>
    <name evidence="1" type="ORF">AUC60_11660</name>
</gene>
<name>A0A1Y3P1M5_9PSED</name>
<dbReference type="Proteomes" id="UP000195440">
    <property type="component" value="Unassembled WGS sequence"/>
</dbReference>
<proteinExistence type="predicted"/>
<organism evidence="1 2">
    <name type="scientific">Pseudomonas caspiana</name>
    <dbReference type="NCBI Taxonomy" id="1451454"/>
    <lineage>
        <taxon>Bacteria</taxon>
        <taxon>Pseudomonadati</taxon>
        <taxon>Pseudomonadota</taxon>
        <taxon>Gammaproteobacteria</taxon>
        <taxon>Pseudomonadales</taxon>
        <taxon>Pseudomonadaceae</taxon>
        <taxon>Pseudomonas</taxon>
    </lineage>
</organism>
<evidence type="ECO:0000313" key="1">
    <source>
        <dbReference type="EMBL" id="OUM73725.1"/>
    </source>
</evidence>
<dbReference type="AlphaFoldDB" id="A0A1Y3P1M5"/>
<protein>
    <submittedName>
        <fullName evidence="1">Uncharacterized protein</fullName>
    </submittedName>
</protein>